<proteinExistence type="predicted"/>
<dbReference type="AlphaFoldDB" id="A0A3B0Z7B5"/>
<reference evidence="8" key="1">
    <citation type="submission" date="2018-06" db="EMBL/GenBank/DDBJ databases">
        <authorList>
            <person name="Zhirakovskaya E."/>
        </authorList>
    </citation>
    <scope>NUCLEOTIDE SEQUENCE</scope>
</reference>
<evidence type="ECO:0000256" key="2">
    <source>
        <dbReference type="ARBA" id="ARBA00022475"/>
    </source>
</evidence>
<keyword evidence="5 6" id="KW-0472">Membrane</keyword>
<evidence type="ECO:0000256" key="5">
    <source>
        <dbReference type="ARBA" id="ARBA00023136"/>
    </source>
</evidence>
<dbReference type="PRINTS" id="PR01837">
    <property type="entry name" value="MGTCSAPBPROT"/>
</dbReference>
<accession>A0A3B0Z7B5</accession>
<organism evidence="8">
    <name type="scientific">hydrothermal vent metagenome</name>
    <dbReference type="NCBI Taxonomy" id="652676"/>
    <lineage>
        <taxon>unclassified sequences</taxon>
        <taxon>metagenomes</taxon>
        <taxon>ecological metagenomes</taxon>
    </lineage>
</organism>
<dbReference type="PANTHER" id="PTHR33778">
    <property type="entry name" value="PROTEIN MGTC"/>
    <property type="match status" value="1"/>
</dbReference>
<dbReference type="GO" id="GO:0005886">
    <property type="term" value="C:plasma membrane"/>
    <property type="evidence" value="ECO:0007669"/>
    <property type="project" value="UniProtKB-SubCell"/>
</dbReference>
<dbReference type="InterPro" id="IPR049177">
    <property type="entry name" value="MgtC_SapB_SrpB_YhiD_N"/>
</dbReference>
<feature type="transmembrane region" description="Helical" evidence="6">
    <location>
        <begin position="6"/>
        <end position="24"/>
    </location>
</feature>
<sequence>MDQHYLEVATRILLAILAGGIIGVERAHHGRPAGLRTHTLVCMSSCLLMLLSAFQWDFIDPKHMDTIRVDPTRMGQGIMTGIGFLGAGVIMKEKFTIRGLTTAGSIWVTASIGIIIGMGFYFAAFFATIATVIVLSMFRWVENILPSLYYAKVMMSFKSSEVVDKETILNIINDCGVFSFSPSFVLDDEGRIFRYEMTVRTKDINNFYNLSETLRVMEAVREYRVIPTGD</sequence>
<evidence type="ECO:0000256" key="6">
    <source>
        <dbReference type="SAM" id="Phobius"/>
    </source>
</evidence>
<keyword evidence="2" id="KW-1003">Cell membrane</keyword>
<gene>
    <name evidence="8" type="ORF">MNBD_GAMMA12-2246</name>
</gene>
<dbReference type="EMBL" id="UOFL01000127">
    <property type="protein sequence ID" value="VAW77264.1"/>
    <property type="molecule type" value="Genomic_DNA"/>
</dbReference>
<evidence type="ECO:0000259" key="7">
    <source>
        <dbReference type="Pfam" id="PF02308"/>
    </source>
</evidence>
<evidence type="ECO:0000313" key="8">
    <source>
        <dbReference type="EMBL" id="VAW77264.1"/>
    </source>
</evidence>
<dbReference type="PANTHER" id="PTHR33778:SF1">
    <property type="entry name" value="MAGNESIUM TRANSPORTER YHID-RELATED"/>
    <property type="match status" value="1"/>
</dbReference>
<evidence type="ECO:0000256" key="4">
    <source>
        <dbReference type="ARBA" id="ARBA00022989"/>
    </source>
</evidence>
<dbReference type="InterPro" id="IPR003416">
    <property type="entry name" value="MgtC/SapB/SrpB/YhiD_fam"/>
</dbReference>
<evidence type="ECO:0000256" key="1">
    <source>
        <dbReference type="ARBA" id="ARBA00004651"/>
    </source>
</evidence>
<feature type="domain" description="MgtC/SapB/SrpB/YhiD N-terminal" evidence="7">
    <location>
        <begin position="12"/>
        <end position="143"/>
    </location>
</feature>
<keyword evidence="3 6" id="KW-0812">Transmembrane</keyword>
<comment type="subcellular location">
    <subcellularLocation>
        <location evidence="1">Cell membrane</location>
        <topology evidence="1">Multi-pass membrane protein</topology>
    </subcellularLocation>
</comment>
<dbReference type="Pfam" id="PF02308">
    <property type="entry name" value="MgtC"/>
    <property type="match status" value="1"/>
</dbReference>
<feature type="transmembrane region" description="Helical" evidence="6">
    <location>
        <begin position="36"/>
        <end position="54"/>
    </location>
</feature>
<feature type="transmembrane region" description="Helical" evidence="6">
    <location>
        <begin position="103"/>
        <end position="123"/>
    </location>
</feature>
<protein>
    <submittedName>
        <fullName evidence="8">Mg(2+)-transport-ATPase-associated protein MgtC</fullName>
    </submittedName>
</protein>
<keyword evidence="4 6" id="KW-1133">Transmembrane helix</keyword>
<name>A0A3B0Z7B5_9ZZZZ</name>
<evidence type="ECO:0000256" key="3">
    <source>
        <dbReference type="ARBA" id="ARBA00022692"/>
    </source>
</evidence>
<feature type="transmembrane region" description="Helical" evidence="6">
    <location>
        <begin position="74"/>
        <end position="91"/>
    </location>
</feature>